<keyword evidence="2" id="KW-0378">Hydrolase</keyword>
<feature type="domain" description="NodB homology" evidence="3">
    <location>
        <begin position="28"/>
        <end position="214"/>
    </location>
</feature>
<dbReference type="Gene3D" id="3.20.20.370">
    <property type="entry name" value="Glycoside hydrolase/deacetylase"/>
    <property type="match status" value="1"/>
</dbReference>
<dbReference type="InterPro" id="IPR002509">
    <property type="entry name" value="NODB_dom"/>
</dbReference>
<dbReference type="Proteomes" id="UP001597472">
    <property type="component" value="Unassembled WGS sequence"/>
</dbReference>
<evidence type="ECO:0000313" key="4">
    <source>
        <dbReference type="EMBL" id="MFD2552088.1"/>
    </source>
</evidence>
<reference evidence="5" key="1">
    <citation type="journal article" date="2019" name="Int. J. Syst. Evol. Microbiol.">
        <title>The Global Catalogue of Microorganisms (GCM) 10K type strain sequencing project: providing services to taxonomists for standard genome sequencing and annotation.</title>
        <authorList>
            <consortium name="The Broad Institute Genomics Platform"/>
            <consortium name="The Broad Institute Genome Sequencing Center for Infectious Disease"/>
            <person name="Wu L."/>
            <person name="Ma J."/>
        </authorList>
    </citation>
    <scope>NUCLEOTIDE SEQUENCE [LARGE SCALE GENOMIC DNA]</scope>
    <source>
        <strain evidence="5">KCTC 42587</strain>
    </source>
</reference>
<keyword evidence="1" id="KW-0479">Metal-binding</keyword>
<dbReference type="PANTHER" id="PTHR10587">
    <property type="entry name" value="GLYCOSYL TRANSFERASE-RELATED"/>
    <property type="match status" value="1"/>
</dbReference>
<gene>
    <name evidence="4" type="ORF">ACFSQP_09700</name>
</gene>
<organism evidence="4 5">
    <name type="scientific">Bizionia sediminis</name>
    <dbReference type="NCBI Taxonomy" id="1737064"/>
    <lineage>
        <taxon>Bacteria</taxon>
        <taxon>Pseudomonadati</taxon>
        <taxon>Bacteroidota</taxon>
        <taxon>Flavobacteriia</taxon>
        <taxon>Flavobacteriales</taxon>
        <taxon>Flavobacteriaceae</taxon>
        <taxon>Bizionia</taxon>
    </lineage>
</organism>
<dbReference type="PANTHER" id="PTHR10587:SF133">
    <property type="entry name" value="CHITIN DEACETYLASE 1-RELATED"/>
    <property type="match status" value="1"/>
</dbReference>
<evidence type="ECO:0000259" key="3">
    <source>
        <dbReference type="PROSITE" id="PS51677"/>
    </source>
</evidence>
<dbReference type="Pfam" id="PF01522">
    <property type="entry name" value="Polysacc_deac_1"/>
    <property type="match status" value="1"/>
</dbReference>
<accession>A0ABW5KUZ4</accession>
<evidence type="ECO:0000256" key="2">
    <source>
        <dbReference type="ARBA" id="ARBA00022801"/>
    </source>
</evidence>
<dbReference type="CDD" id="cd10959">
    <property type="entry name" value="CE4_NodB_like_3"/>
    <property type="match status" value="1"/>
</dbReference>
<name>A0ABW5KUZ4_9FLAO</name>
<evidence type="ECO:0000256" key="1">
    <source>
        <dbReference type="ARBA" id="ARBA00022723"/>
    </source>
</evidence>
<keyword evidence="5" id="KW-1185">Reference proteome</keyword>
<protein>
    <submittedName>
        <fullName evidence="4">Polysaccharide deacetylase family protein</fullName>
    </submittedName>
</protein>
<dbReference type="PROSITE" id="PS51677">
    <property type="entry name" value="NODB"/>
    <property type="match status" value="1"/>
</dbReference>
<dbReference type="InterPro" id="IPR011330">
    <property type="entry name" value="Glyco_hydro/deAcase_b/a-brl"/>
</dbReference>
<comment type="caution">
    <text evidence="4">The sequence shown here is derived from an EMBL/GenBank/DDBJ whole genome shotgun (WGS) entry which is preliminary data.</text>
</comment>
<evidence type="ECO:0000313" key="5">
    <source>
        <dbReference type="Proteomes" id="UP001597472"/>
    </source>
</evidence>
<dbReference type="RefSeq" id="WP_376893879.1">
    <property type="nucleotide sequence ID" value="NZ_JBHULS010000003.1"/>
</dbReference>
<proteinExistence type="predicted"/>
<dbReference type="EMBL" id="JBHULS010000003">
    <property type="protein sequence ID" value="MFD2552088.1"/>
    <property type="molecule type" value="Genomic_DNA"/>
</dbReference>
<dbReference type="SUPFAM" id="SSF88713">
    <property type="entry name" value="Glycoside hydrolase/deacetylase"/>
    <property type="match status" value="1"/>
</dbReference>
<dbReference type="InterPro" id="IPR050248">
    <property type="entry name" value="Polysacc_deacetylase_ArnD"/>
</dbReference>
<sequence>MLFVPVKTPGFIKKLLPNFIWEYTTTQKVLYLTFDDGPTPEITHWTLKLLQQFQAKATFFCIGKNIELFPDIFRDIILQGHGIGNHSHTHIKGWQINTAKYLSDINQAQRTIKNYTVPPKNTNAKRLFRPPYGQITPKQGKVLIQEGYAVVTWSILSFDWDKNTTPESCYQNIIKHTKAGDIVVFHDSVKASKNLMYALPRVLAYFSARGYQFHALPESFN</sequence>